<name>A0A3L7AS65_9MICO</name>
<dbReference type="OrthoDB" id="3210767at2"/>
<protein>
    <submittedName>
        <fullName evidence="1">Peroxide stress protein YaaA</fullName>
    </submittedName>
</protein>
<evidence type="ECO:0000313" key="2">
    <source>
        <dbReference type="Proteomes" id="UP000269438"/>
    </source>
</evidence>
<dbReference type="Pfam" id="PF03883">
    <property type="entry name" value="H2O2_YaaD"/>
    <property type="match status" value="1"/>
</dbReference>
<dbReference type="PANTHER" id="PTHR30283">
    <property type="entry name" value="PEROXIDE STRESS RESPONSE PROTEIN YAAA"/>
    <property type="match status" value="1"/>
</dbReference>
<gene>
    <name evidence="1" type="primary">yaaA</name>
    <name evidence="1" type="ORF">D9V34_08560</name>
</gene>
<dbReference type="AlphaFoldDB" id="A0A3L7AS65"/>
<sequence length="272" mass="28873">MPRSSASSPASPLRPAPVFILLPPSETKRQDEPGAVSFNEDLYSGLRFPELGIVRQELVADLELLCADPVAAAAALKLGARLAGEVALNTALESAPRLPALERYTGVLFDPIEAPTLSRAERTWAAAHILIQSAPFGPVGAMDPLPNYRLSATAKVPPTTLKKRWAAAGAAALASLHGFVLDLRSEAYVALSPLAATGNHAYLRVVAAPEPGQSTPGNALNHFNKKTKGLLVARLLATRPGCRNAAQFVEWATEQGFTASIAEGEIRFEELR</sequence>
<reference evidence="1 2" key="1">
    <citation type="submission" date="2018-10" db="EMBL/GenBank/DDBJ databases">
        <authorList>
            <person name="Li J."/>
        </authorList>
    </citation>
    <scope>NUCLEOTIDE SEQUENCE [LARGE SCALE GENOMIC DNA]</scope>
    <source>
        <strain evidence="1 2">JCM 11654</strain>
    </source>
</reference>
<dbReference type="InterPro" id="IPR005583">
    <property type="entry name" value="YaaA"/>
</dbReference>
<evidence type="ECO:0000313" key="1">
    <source>
        <dbReference type="EMBL" id="RLP83267.1"/>
    </source>
</evidence>
<dbReference type="Proteomes" id="UP000269438">
    <property type="component" value="Unassembled WGS sequence"/>
</dbReference>
<dbReference type="GO" id="GO:0033194">
    <property type="term" value="P:response to hydroperoxide"/>
    <property type="evidence" value="ECO:0007669"/>
    <property type="project" value="TreeGrafter"/>
</dbReference>
<comment type="caution">
    <text evidence="1">The sequence shown here is derived from an EMBL/GenBank/DDBJ whole genome shotgun (WGS) entry which is preliminary data.</text>
</comment>
<keyword evidence="2" id="KW-1185">Reference proteome</keyword>
<accession>A0A3L7AS65</accession>
<dbReference type="EMBL" id="RCUY01000005">
    <property type="protein sequence ID" value="RLP83267.1"/>
    <property type="molecule type" value="Genomic_DNA"/>
</dbReference>
<dbReference type="GO" id="GO:0005829">
    <property type="term" value="C:cytosol"/>
    <property type="evidence" value="ECO:0007669"/>
    <property type="project" value="TreeGrafter"/>
</dbReference>
<proteinExistence type="predicted"/>
<dbReference type="PANTHER" id="PTHR30283:SF4">
    <property type="entry name" value="PEROXIDE STRESS RESISTANCE PROTEIN YAAA"/>
    <property type="match status" value="1"/>
</dbReference>
<organism evidence="1 2">
    <name type="scientific">Mycetocola lacteus</name>
    <dbReference type="NCBI Taxonomy" id="76637"/>
    <lineage>
        <taxon>Bacteria</taxon>
        <taxon>Bacillati</taxon>
        <taxon>Actinomycetota</taxon>
        <taxon>Actinomycetes</taxon>
        <taxon>Micrococcales</taxon>
        <taxon>Microbacteriaceae</taxon>
        <taxon>Mycetocola</taxon>
    </lineage>
</organism>